<dbReference type="GO" id="GO:0008939">
    <property type="term" value="F:nicotinate-nucleotide-dimethylbenzimidazole phosphoribosyltransferase activity"/>
    <property type="evidence" value="ECO:0007669"/>
    <property type="project" value="UniProtKB-EC"/>
</dbReference>
<dbReference type="Proteomes" id="UP000754710">
    <property type="component" value="Unassembled WGS sequence"/>
</dbReference>
<evidence type="ECO:0000256" key="11">
    <source>
        <dbReference type="HAMAP-Rule" id="MF_00230"/>
    </source>
</evidence>
<name>A0ABS7REJ3_9ACTN</name>
<organism evidence="12 13">
    <name type="scientific">Nocardioides jiangsuensis</name>
    <dbReference type="NCBI Taxonomy" id="2866161"/>
    <lineage>
        <taxon>Bacteria</taxon>
        <taxon>Bacillati</taxon>
        <taxon>Actinomycetota</taxon>
        <taxon>Actinomycetes</taxon>
        <taxon>Propionibacteriales</taxon>
        <taxon>Nocardioidaceae</taxon>
        <taxon>Nocardioides</taxon>
    </lineage>
</organism>
<dbReference type="NCBIfam" id="NF000996">
    <property type="entry name" value="PRK00105.1"/>
    <property type="match status" value="1"/>
</dbReference>
<keyword evidence="7 11" id="KW-0328">Glycosyltransferase</keyword>
<dbReference type="SUPFAM" id="SSF52733">
    <property type="entry name" value="Nicotinate mononucleotide:5,6-dimethylbenzimidazole phosphoribosyltransferase (CobT)"/>
    <property type="match status" value="1"/>
</dbReference>
<evidence type="ECO:0000256" key="3">
    <source>
        <dbReference type="ARBA" id="ARBA00007110"/>
    </source>
</evidence>
<keyword evidence="6 11" id="KW-0169">Cobalamin biosynthesis</keyword>
<feature type="active site" description="Proton acceptor" evidence="11">
    <location>
        <position position="325"/>
    </location>
</feature>
<evidence type="ECO:0000256" key="10">
    <source>
        <dbReference type="ARBA" id="ARBA00047340"/>
    </source>
</evidence>
<dbReference type="NCBIfam" id="TIGR03160">
    <property type="entry name" value="cobT_DBIPRT"/>
    <property type="match status" value="1"/>
</dbReference>
<dbReference type="RefSeq" id="WP_221023240.1">
    <property type="nucleotide sequence ID" value="NZ_JAIEZQ010000001.1"/>
</dbReference>
<protein>
    <recommendedName>
        <fullName evidence="5 11">Nicotinate-nucleotide--dimethylbenzimidazole phosphoribosyltransferase</fullName>
        <shortName evidence="11">NN:DBI PRT</shortName>
        <ecNumber evidence="4 11">2.4.2.21</ecNumber>
    </recommendedName>
    <alternativeName>
        <fullName evidence="9 11">N(1)-alpha-phosphoribosyltransferase</fullName>
    </alternativeName>
</protein>
<dbReference type="InterPro" id="IPR017846">
    <property type="entry name" value="Nict_dMeBzImd_PRibTrfase_bact"/>
</dbReference>
<evidence type="ECO:0000256" key="6">
    <source>
        <dbReference type="ARBA" id="ARBA00022573"/>
    </source>
</evidence>
<comment type="catalytic activity">
    <reaction evidence="10 11">
        <text>5,6-dimethylbenzimidazole + nicotinate beta-D-ribonucleotide = alpha-ribazole 5'-phosphate + nicotinate + H(+)</text>
        <dbReference type="Rhea" id="RHEA:11196"/>
        <dbReference type="ChEBI" id="CHEBI:15378"/>
        <dbReference type="ChEBI" id="CHEBI:15890"/>
        <dbReference type="ChEBI" id="CHEBI:32544"/>
        <dbReference type="ChEBI" id="CHEBI:57502"/>
        <dbReference type="ChEBI" id="CHEBI:57918"/>
        <dbReference type="EC" id="2.4.2.21"/>
    </reaction>
</comment>
<dbReference type="InterPro" id="IPR036087">
    <property type="entry name" value="Nict_dMeBzImd_PRibTrfase_sf"/>
</dbReference>
<evidence type="ECO:0000256" key="2">
    <source>
        <dbReference type="ARBA" id="ARBA00005049"/>
    </source>
</evidence>
<dbReference type="EC" id="2.4.2.21" evidence="4 11"/>
<evidence type="ECO:0000313" key="12">
    <source>
        <dbReference type="EMBL" id="MBY9073439.1"/>
    </source>
</evidence>
<sequence>MSASSADSGLLRRTVAAVVPPDPAAISDARLRQAQLTKPPGALGVLEDASLALCGIQGTCPPRPLVRPVVAVFAGDHGVHAQGVSPWPQEVTAAMVANFRAGGAAVNVLARQVGADVLVVDMGVAADLDPGTDLLDRKIGRGTADLATGPAMTRAEAERGLAAGIEVAHLLVDRGHDVLLTGDMGIGNTTPSAALVAAFTGADAAAVTGRGTGVDDATHERKVDVVRRALRARPVGDDPVETLASLGGFEHAGLAGLVLGGAARGVPVILDGVIAGAAALVAQALAPDAVGYCFAGHRSVEPGHTVALERLGLRPLVDLDLRLGEGTGAVLALPIVQAAGATLREMATFDSAGVARKDGRR</sequence>
<keyword evidence="13" id="KW-1185">Reference proteome</keyword>
<evidence type="ECO:0000256" key="4">
    <source>
        <dbReference type="ARBA" id="ARBA00011991"/>
    </source>
</evidence>
<dbReference type="CDD" id="cd02439">
    <property type="entry name" value="DMB-PRT_CobT"/>
    <property type="match status" value="1"/>
</dbReference>
<evidence type="ECO:0000256" key="8">
    <source>
        <dbReference type="ARBA" id="ARBA00022679"/>
    </source>
</evidence>
<gene>
    <name evidence="11 12" type="primary">cobT</name>
    <name evidence="12" type="ORF">K1X13_01270</name>
</gene>
<evidence type="ECO:0000313" key="13">
    <source>
        <dbReference type="Proteomes" id="UP000754710"/>
    </source>
</evidence>
<dbReference type="Gene3D" id="1.10.1610.10">
    <property type="match status" value="1"/>
</dbReference>
<dbReference type="PANTHER" id="PTHR43463:SF1">
    <property type="entry name" value="NICOTINATE-NUCLEOTIDE--DIMETHYLBENZIMIDAZOLE PHOSPHORIBOSYLTRANSFERASE"/>
    <property type="match status" value="1"/>
</dbReference>
<evidence type="ECO:0000256" key="5">
    <source>
        <dbReference type="ARBA" id="ARBA00015486"/>
    </source>
</evidence>
<dbReference type="EMBL" id="JAIEZQ010000001">
    <property type="protein sequence ID" value="MBY9073439.1"/>
    <property type="molecule type" value="Genomic_DNA"/>
</dbReference>
<evidence type="ECO:0000256" key="7">
    <source>
        <dbReference type="ARBA" id="ARBA00022676"/>
    </source>
</evidence>
<dbReference type="InterPro" id="IPR003200">
    <property type="entry name" value="Nict_dMeBzImd_PRibTrfase"/>
</dbReference>
<proteinExistence type="inferred from homology"/>
<comment type="similarity">
    <text evidence="3 11">Belongs to the CobT family.</text>
</comment>
<evidence type="ECO:0000256" key="1">
    <source>
        <dbReference type="ARBA" id="ARBA00002197"/>
    </source>
</evidence>
<dbReference type="PANTHER" id="PTHR43463">
    <property type="entry name" value="NICOTINATE-NUCLEOTIDE--DIMETHYLBENZIMIDAZOLE PHOSPHORIBOSYLTRANSFERASE"/>
    <property type="match status" value="1"/>
</dbReference>
<reference evidence="12 13" key="1">
    <citation type="submission" date="2021-08" db="EMBL/GenBank/DDBJ databases">
        <title>Nocardioides bacterium WL0053 sp. nov., isolated from the sediment.</title>
        <authorList>
            <person name="Wang L."/>
            <person name="Zhang D."/>
            <person name="Zhang A."/>
        </authorList>
    </citation>
    <scope>NUCLEOTIDE SEQUENCE [LARGE SCALE GENOMIC DNA]</scope>
    <source>
        <strain evidence="12 13">WL0053</strain>
    </source>
</reference>
<comment type="pathway">
    <text evidence="2 11">Nucleoside biosynthesis; alpha-ribazole biosynthesis; alpha-ribazole from 5,6-dimethylbenzimidazole: step 1/2.</text>
</comment>
<keyword evidence="8 11" id="KW-0808">Transferase</keyword>
<evidence type="ECO:0000256" key="9">
    <source>
        <dbReference type="ARBA" id="ARBA00030686"/>
    </source>
</evidence>
<comment type="caution">
    <text evidence="12">The sequence shown here is derived from an EMBL/GenBank/DDBJ whole genome shotgun (WGS) entry which is preliminary data.</text>
</comment>
<dbReference type="HAMAP" id="MF_00230">
    <property type="entry name" value="CobT"/>
    <property type="match status" value="1"/>
</dbReference>
<dbReference type="Pfam" id="PF02277">
    <property type="entry name" value="DBI_PRT"/>
    <property type="match status" value="1"/>
</dbReference>
<comment type="function">
    <text evidence="1 11">Catalyzes the synthesis of alpha-ribazole-5'-phosphate from nicotinate mononucleotide (NAMN) and 5,6-dimethylbenzimidazole (DMB).</text>
</comment>
<accession>A0ABS7REJ3</accession>
<dbReference type="Gene3D" id="3.40.50.10210">
    <property type="match status" value="1"/>
</dbReference>
<dbReference type="InterPro" id="IPR023195">
    <property type="entry name" value="Nict_dMeBzImd_PRibTrfase_N"/>
</dbReference>